<dbReference type="EMBL" id="CP001359">
    <property type="protein sequence ID" value="ACL64703.1"/>
    <property type="molecule type" value="Genomic_DNA"/>
</dbReference>
<dbReference type="Pfam" id="PF01966">
    <property type="entry name" value="HD"/>
    <property type="match status" value="1"/>
</dbReference>
<dbReference type="PROSITE" id="PS51831">
    <property type="entry name" value="HD"/>
    <property type="match status" value="1"/>
</dbReference>
<dbReference type="RefSeq" id="WP_012632674.1">
    <property type="nucleotide sequence ID" value="NC_011891.1"/>
</dbReference>
<evidence type="ECO:0000313" key="5">
    <source>
        <dbReference type="Proteomes" id="UP000007089"/>
    </source>
</evidence>
<feature type="domain" description="HD" evidence="3">
    <location>
        <begin position="80"/>
        <end position="201"/>
    </location>
</feature>
<evidence type="ECO:0000313" key="4">
    <source>
        <dbReference type="EMBL" id="ACL64703.1"/>
    </source>
</evidence>
<dbReference type="Pfam" id="PF13286">
    <property type="entry name" value="HD_assoc"/>
    <property type="match status" value="1"/>
</dbReference>
<accession>B8JGN2</accession>
<dbReference type="InterPro" id="IPR006674">
    <property type="entry name" value="HD_domain"/>
</dbReference>
<organism evidence="4 5">
    <name type="scientific">Anaeromyxobacter dehalogenans (strain ATCC BAA-258 / DSM 21875 / 2CP-1)</name>
    <dbReference type="NCBI Taxonomy" id="455488"/>
    <lineage>
        <taxon>Bacteria</taxon>
        <taxon>Pseudomonadati</taxon>
        <taxon>Myxococcota</taxon>
        <taxon>Myxococcia</taxon>
        <taxon>Myxococcales</taxon>
        <taxon>Cystobacterineae</taxon>
        <taxon>Anaeromyxobacteraceae</taxon>
        <taxon>Anaeromyxobacter</taxon>
    </lineage>
</organism>
<dbReference type="AlphaFoldDB" id="B8JGN2"/>
<dbReference type="InterPro" id="IPR026875">
    <property type="entry name" value="PHydrolase_assoc_dom"/>
</dbReference>
<dbReference type="PANTHER" id="PTHR35795:SF1">
    <property type="entry name" value="BIS(5'-NUCLEOSYL)-TETRAPHOSPHATASE, SYMMETRICAL"/>
    <property type="match status" value="1"/>
</dbReference>
<feature type="compositionally biased region" description="Basic and acidic residues" evidence="2">
    <location>
        <begin position="34"/>
        <end position="49"/>
    </location>
</feature>
<dbReference type="Proteomes" id="UP000007089">
    <property type="component" value="Chromosome"/>
</dbReference>
<dbReference type="HOGENOM" id="CLU_028163_1_1_7"/>
<dbReference type="Gene3D" id="1.10.3210.10">
    <property type="entry name" value="Hypothetical protein af1432"/>
    <property type="match status" value="1"/>
</dbReference>
<feature type="region of interest" description="Disordered" evidence="2">
    <location>
        <begin position="1"/>
        <end position="49"/>
    </location>
</feature>
<reference evidence="4" key="1">
    <citation type="submission" date="2009-01" db="EMBL/GenBank/DDBJ databases">
        <title>Complete sequence of Anaeromyxobacter dehalogenans 2CP-1.</title>
        <authorList>
            <consortium name="US DOE Joint Genome Institute"/>
            <person name="Lucas S."/>
            <person name="Copeland A."/>
            <person name="Lapidus A."/>
            <person name="Glavina del Rio T."/>
            <person name="Dalin E."/>
            <person name="Tice H."/>
            <person name="Bruce D."/>
            <person name="Goodwin L."/>
            <person name="Pitluck S."/>
            <person name="Saunders E."/>
            <person name="Brettin T."/>
            <person name="Detter J.C."/>
            <person name="Han C."/>
            <person name="Larimer F."/>
            <person name="Land M."/>
            <person name="Hauser L."/>
            <person name="Kyrpides N."/>
            <person name="Ovchinnikova G."/>
            <person name="Beliaev A.S."/>
            <person name="Richardson P."/>
        </authorList>
    </citation>
    <scope>NUCLEOTIDE SEQUENCE</scope>
    <source>
        <strain evidence="4">2CP-1</strain>
    </source>
</reference>
<proteinExistence type="predicted"/>
<evidence type="ECO:0000256" key="2">
    <source>
        <dbReference type="SAM" id="MobiDB-lite"/>
    </source>
</evidence>
<keyword evidence="5" id="KW-1185">Reference proteome</keyword>
<dbReference type="InterPro" id="IPR003607">
    <property type="entry name" value="HD/PDEase_dom"/>
</dbReference>
<dbReference type="PANTHER" id="PTHR35795">
    <property type="entry name" value="SLR1885 PROTEIN"/>
    <property type="match status" value="1"/>
</dbReference>
<dbReference type="KEGG" id="acp:A2cp1_1359"/>
<evidence type="ECO:0000259" key="3">
    <source>
        <dbReference type="PROSITE" id="PS51831"/>
    </source>
</evidence>
<keyword evidence="1" id="KW-0378">Hydrolase</keyword>
<dbReference type="NCBIfam" id="NF002327">
    <property type="entry name" value="PRK01286.1-2"/>
    <property type="match status" value="1"/>
</dbReference>
<sequence>MGSGTGSIREMLEDLEERTLHPRAARSAASRGRSRPEEPDPERPAFQRDRDRLLHCKAFRRLAGKTQVFLAPRGDHYRTRLTHTLEVAQVARSIARALRLNEMLVEAMVMGHDLGHTPFGHAGERVLNQEVPGGFHHVVQSVRVVDVLEKDGRGLNLTAEVRDGILRHSKGKGNVLLKGSGEKALTLEAEIVRIADIVAYVNHDLDDALRAGLFAEADLPADIRRTLGGGRSERFATLVHDVIRRSDVDGGGHIEMSPDVHQALLALRDFLYARVYENPVVHDEFVKAQRILRDLWEWCLEDPARLATRHGVLPRDGEGLERAVTDWLSGMTDRFALATWEELFVPRPWSLL</sequence>
<evidence type="ECO:0000256" key="1">
    <source>
        <dbReference type="ARBA" id="ARBA00022801"/>
    </source>
</evidence>
<protein>
    <submittedName>
        <fullName evidence="4">Deoxyguanosinetriphosphate triphosphohydrolase</fullName>
    </submittedName>
</protein>
<gene>
    <name evidence="4" type="ordered locus">A2cp1_1359</name>
</gene>
<dbReference type="CDD" id="cd00077">
    <property type="entry name" value="HDc"/>
    <property type="match status" value="1"/>
</dbReference>
<dbReference type="SUPFAM" id="SSF109604">
    <property type="entry name" value="HD-domain/PDEase-like"/>
    <property type="match status" value="1"/>
</dbReference>
<dbReference type="SMART" id="SM00471">
    <property type="entry name" value="HDc"/>
    <property type="match status" value="1"/>
</dbReference>
<name>B8JGN2_ANAD2</name>
<dbReference type="GO" id="GO:0016787">
    <property type="term" value="F:hydrolase activity"/>
    <property type="evidence" value="ECO:0007669"/>
    <property type="project" value="UniProtKB-KW"/>
</dbReference>
<dbReference type="InterPro" id="IPR051094">
    <property type="entry name" value="Diverse_Catalytic_Enzymes"/>
</dbReference>